<gene>
    <name evidence="2" type="ORF">EYF80_038155</name>
</gene>
<organism evidence="2 3">
    <name type="scientific">Liparis tanakae</name>
    <name type="common">Tanaka's snailfish</name>
    <dbReference type="NCBI Taxonomy" id="230148"/>
    <lineage>
        <taxon>Eukaryota</taxon>
        <taxon>Metazoa</taxon>
        <taxon>Chordata</taxon>
        <taxon>Craniata</taxon>
        <taxon>Vertebrata</taxon>
        <taxon>Euteleostomi</taxon>
        <taxon>Actinopterygii</taxon>
        <taxon>Neopterygii</taxon>
        <taxon>Teleostei</taxon>
        <taxon>Neoteleostei</taxon>
        <taxon>Acanthomorphata</taxon>
        <taxon>Eupercaria</taxon>
        <taxon>Perciformes</taxon>
        <taxon>Cottioidei</taxon>
        <taxon>Cottales</taxon>
        <taxon>Liparidae</taxon>
        <taxon>Liparis</taxon>
    </lineage>
</organism>
<protein>
    <submittedName>
        <fullName evidence="2">Uncharacterized protein</fullName>
    </submittedName>
</protein>
<evidence type="ECO:0000313" key="3">
    <source>
        <dbReference type="Proteomes" id="UP000314294"/>
    </source>
</evidence>
<feature type="region of interest" description="Disordered" evidence="1">
    <location>
        <begin position="20"/>
        <end position="51"/>
    </location>
</feature>
<reference evidence="2 3" key="1">
    <citation type="submission" date="2019-03" db="EMBL/GenBank/DDBJ databases">
        <title>First draft genome of Liparis tanakae, snailfish: a comprehensive survey of snailfish specific genes.</title>
        <authorList>
            <person name="Kim W."/>
            <person name="Song I."/>
            <person name="Jeong J.-H."/>
            <person name="Kim D."/>
            <person name="Kim S."/>
            <person name="Ryu S."/>
            <person name="Song J.Y."/>
            <person name="Lee S.K."/>
        </authorList>
    </citation>
    <scope>NUCLEOTIDE SEQUENCE [LARGE SCALE GENOMIC DNA]</scope>
    <source>
        <tissue evidence="2">Muscle</tissue>
    </source>
</reference>
<dbReference type="Proteomes" id="UP000314294">
    <property type="component" value="Unassembled WGS sequence"/>
</dbReference>
<evidence type="ECO:0000256" key="1">
    <source>
        <dbReference type="SAM" id="MobiDB-lite"/>
    </source>
</evidence>
<sequence>MLDWVGGGGGGGIVAARQYERGRRPRSIPPAARVGVRAEDPAKPRRAPQPVVDAQLSRCSWPTDKWEKIVQFELVVSSRSAAFQINERLPQVWQEIFLKHSWETGPYHCNPLAMPSIRQARHHGREFLKPSQHDLVMIAHVL</sequence>
<evidence type="ECO:0000313" key="2">
    <source>
        <dbReference type="EMBL" id="TNN51639.1"/>
    </source>
</evidence>
<name>A0A4Z2GE52_9TELE</name>
<dbReference type="OrthoDB" id="10505136at2759"/>
<dbReference type="AlphaFoldDB" id="A0A4Z2GE52"/>
<keyword evidence="3" id="KW-1185">Reference proteome</keyword>
<comment type="caution">
    <text evidence="2">The sequence shown here is derived from an EMBL/GenBank/DDBJ whole genome shotgun (WGS) entry which is preliminary data.</text>
</comment>
<proteinExistence type="predicted"/>
<dbReference type="EMBL" id="SRLO01000575">
    <property type="protein sequence ID" value="TNN51639.1"/>
    <property type="molecule type" value="Genomic_DNA"/>
</dbReference>
<accession>A0A4Z2GE52</accession>